<dbReference type="Gene3D" id="3.40.50.720">
    <property type="entry name" value="NAD(P)-binding Rossmann-like Domain"/>
    <property type="match status" value="1"/>
</dbReference>
<dbReference type="OrthoDB" id="9801785at2"/>
<proteinExistence type="inferred from homology"/>
<dbReference type="Pfam" id="PF01370">
    <property type="entry name" value="Epimerase"/>
    <property type="match status" value="1"/>
</dbReference>
<evidence type="ECO:0000259" key="2">
    <source>
        <dbReference type="Pfam" id="PF01370"/>
    </source>
</evidence>
<feature type="domain" description="NAD-dependent epimerase/dehydratase" evidence="2">
    <location>
        <begin position="4"/>
        <end position="229"/>
    </location>
</feature>
<name>A0A1G9WW41_9SPHI</name>
<dbReference type="EMBL" id="FNHH01000027">
    <property type="protein sequence ID" value="SDM88732.1"/>
    <property type="molecule type" value="Genomic_DNA"/>
</dbReference>
<accession>A0A1G9WW41</accession>
<dbReference type="InterPro" id="IPR001509">
    <property type="entry name" value="Epimerase_deHydtase"/>
</dbReference>
<reference evidence="4" key="1">
    <citation type="submission" date="2016-10" db="EMBL/GenBank/DDBJ databases">
        <authorList>
            <person name="Varghese N."/>
            <person name="Submissions S."/>
        </authorList>
    </citation>
    <scope>NUCLEOTIDE SEQUENCE [LARGE SCALE GENOMIC DNA]</scope>
    <source>
        <strain evidence="4">DSM 24536</strain>
    </source>
</reference>
<protein>
    <submittedName>
        <fullName evidence="3">UDP-glucose 4-epimerase</fullName>
    </submittedName>
</protein>
<dbReference type="CDD" id="cd08946">
    <property type="entry name" value="SDR_e"/>
    <property type="match status" value="1"/>
</dbReference>
<organism evidence="3 4">
    <name type="scientific">Daejeonella rubra</name>
    <dbReference type="NCBI Taxonomy" id="990371"/>
    <lineage>
        <taxon>Bacteria</taxon>
        <taxon>Pseudomonadati</taxon>
        <taxon>Bacteroidota</taxon>
        <taxon>Sphingobacteriia</taxon>
        <taxon>Sphingobacteriales</taxon>
        <taxon>Sphingobacteriaceae</taxon>
        <taxon>Daejeonella</taxon>
    </lineage>
</organism>
<dbReference type="STRING" id="990371.SAMN05421813_12734"/>
<dbReference type="AlphaFoldDB" id="A0A1G9WW41"/>
<dbReference type="PANTHER" id="PTHR43000">
    <property type="entry name" value="DTDP-D-GLUCOSE 4,6-DEHYDRATASE-RELATED"/>
    <property type="match status" value="1"/>
</dbReference>
<evidence type="ECO:0000256" key="1">
    <source>
        <dbReference type="ARBA" id="ARBA00007637"/>
    </source>
</evidence>
<gene>
    <name evidence="3" type="ORF">SAMN05421813_12734</name>
</gene>
<evidence type="ECO:0000313" key="4">
    <source>
        <dbReference type="Proteomes" id="UP000199226"/>
    </source>
</evidence>
<comment type="similarity">
    <text evidence="1">Belongs to the NAD(P)-dependent epimerase/dehydratase family.</text>
</comment>
<dbReference type="InterPro" id="IPR036291">
    <property type="entry name" value="NAD(P)-bd_dom_sf"/>
</dbReference>
<keyword evidence="4" id="KW-1185">Reference proteome</keyword>
<dbReference type="Proteomes" id="UP000199226">
    <property type="component" value="Unassembled WGS sequence"/>
</dbReference>
<sequence length="318" mass="35589">MNSVLITGASGYIGATLSIYLKSKGFKVYALCRTISDDLVEKFKDIEIIIGDIASDETISKLISLDVRCVIHTVSLDHKQSEISSVETVNNINVLPVWRLADQFLRKGIEKFLYLSTIQVLGSLTKGVLNEDAIKAPSNSYGLTHSIGEELISFYNEKSVAHFCSVRLSNGYGAPVFKDNNCWWLVINDLCRMAFREKKIVLQSDGTAVRDFIHINDIAKAIHCILENNSLTDTLYHVSSSRTVSLLEVAHQIKKVYFNKYNEILPIFISGTIISDSVSASKASYVIDNTRLLKTGYSAEIDLEQGIPDIFNYLEHEY</sequence>
<evidence type="ECO:0000313" key="3">
    <source>
        <dbReference type="EMBL" id="SDM88732.1"/>
    </source>
</evidence>
<dbReference type="SUPFAM" id="SSF51735">
    <property type="entry name" value="NAD(P)-binding Rossmann-fold domains"/>
    <property type="match status" value="1"/>
</dbReference>